<evidence type="ECO:0000256" key="5">
    <source>
        <dbReference type="ARBA" id="ARBA00031653"/>
    </source>
</evidence>
<keyword evidence="9" id="KW-1185">Reference proteome</keyword>
<dbReference type="GO" id="GO:0060429">
    <property type="term" value="P:epithelium development"/>
    <property type="evidence" value="ECO:0007669"/>
    <property type="project" value="UniProtKB-ARBA"/>
</dbReference>
<keyword evidence="3" id="KW-0597">Phosphoprotein</keyword>
<dbReference type="GO" id="GO:0009653">
    <property type="term" value="P:anatomical structure morphogenesis"/>
    <property type="evidence" value="ECO:0007669"/>
    <property type="project" value="UniProtKB-ARBA"/>
</dbReference>
<name>A0A498M4X9_LABRO</name>
<dbReference type="InterPro" id="IPR008967">
    <property type="entry name" value="p53-like_TF_DNA-bd_sf"/>
</dbReference>
<reference evidence="8 9" key="1">
    <citation type="submission" date="2018-03" db="EMBL/GenBank/DDBJ databases">
        <title>Draft genome sequence of Rohu Carp (Labeo rohita).</title>
        <authorList>
            <person name="Das P."/>
            <person name="Kushwaha B."/>
            <person name="Joshi C.G."/>
            <person name="Kumar D."/>
            <person name="Nagpure N.S."/>
            <person name="Sahoo L."/>
            <person name="Das S.P."/>
            <person name="Bit A."/>
            <person name="Patnaik S."/>
            <person name="Meher P.K."/>
            <person name="Jayasankar P."/>
            <person name="Koringa P.G."/>
            <person name="Patel N.V."/>
            <person name="Hinsu A.T."/>
            <person name="Kumar R."/>
            <person name="Pandey M."/>
            <person name="Agarwal S."/>
            <person name="Srivastava S."/>
            <person name="Singh M."/>
            <person name="Iquebal M.A."/>
            <person name="Jaiswal S."/>
            <person name="Angadi U.B."/>
            <person name="Kumar N."/>
            <person name="Raza M."/>
            <person name="Shah T.M."/>
            <person name="Rai A."/>
            <person name="Jena J.K."/>
        </authorList>
    </citation>
    <scope>NUCLEOTIDE SEQUENCE [LARGE SCALE GENOMIC DNA]</scope>
    <source>
        <strain evidence="8">DASCIFA01</strain>
        <tissue evidence="8">Testis</tissue>
    </source>
</reference>
<evidence type="ECO:0000256" key="6">
    <source>
        <dbReference type="PIRSR" id="PIRSR602117-2"/>
    </source>
</evidence>
<dbReference type="InterPro" id="IPR010991">
    <property type="entry name" value="p53_tetrameristn"/>
</dbReference>
<dbReference type="InterPro" id="IPR002117">
    <property type="entry name" value="p53_tumour_suppressor"/>
</dbReference>
<evidence type="ECO:0000256" key="2">
    <source>
        <dbReference type="ARBA" id="ARBA00017135"/>
    </source>
</evidence>
<dbReference type="GO" id="GO:0006915">
    <property type="term" value="P:apoptotic process"/>
    <property type="evidence" value="ECO:0007669"/>
    <property type="project" value="InterPro"/>
</dbReference>
<evidence type="ECO:0000256" key="4">
    <source>
        <dbReference type="ARBA" id="ARBA00023306"/>
    </source>
</evidence>
<proteinExistence type="predicted"/>
<feature type="domain" description="p53 tetramerisation" evidence="7">
    <location>
        <begin position="155"/>
        <end position="179"/>
    </location>
</feature>
<dbReference type="GO" id="GO:0000981">
    <property type="term" value="F:DNA-binding transcription factor activity, RNA polymerase II-specific"/>
    <property type="evidence" value="ECO:0007669"/>
    <property type="project" value="TreeGrafter"/>
</dbReference>
<evidence type="ECO:0000259" key="7">
    <source>
        <dbReference type="Pfam" id="PF07710"/>
    </source>
</evidence>
<evidence type="ECO:0000256" key="1">
    <source>
        <dbReference type="ARBA" id="ARBA00011393"/>
    </source>
</evidence>
<dbReference type="STRING" id="84645.A0A498M4X9"/>
<evidence type="ECO:0000313" key="9">
    <source>
        <dbReference type="Proteomes" id="UP000290572"/>
    </source>
</evidence>
<dbReference type="EMBL" id="QBIY01012842">
    <property type="protein sequence ID" value="RXN15570.1"/>
    <property type="molecule type" value="Genomic_DNA"/>
</dbReference>
<keyword evidence="4" id="KW-0131">Cell cycle</keyword>
<dbReference type="PANTHER" id="PTHR11447:SF6">
    <property type="entry name" value="CELLULAR TUMOR ANTIGEN P53"/>
    <property type="match status" value="1"/>
</dbReference>
<dbReference type="GO" id="GO:0005634">
    <property type="term" value="C:nucleus"/>
    <property type="evidence" value="ECO:0007669"/>
    <property type="project" value="InterPro"/>
</dbReference>
<protein>
    <recommendedName>
        <fullName evidence="2">Cellular tumor antigen p53</fullName>
    </recommendedName>
    <alternativeName>
        <fullName evidence="5">Tumor suppressor p53</fullName>
    </alternativeName>
</protein>
<dbReference type="InterPro" id="IPR036674">
    <property type="entry name" value="p53_tetramer_sf"/>
</dbReference>
<accession>A0A498M4X9</accession>
<organism evidence="8 9">
    <name type="scientific">Labeo rohita</name>
    <name type="common">Indian major carp</name>
    <name type="synonym">Cyprinus rohita</name>
    <dbReference type="NCBI Taxonomy" id="84645"/>
    <lineage>
        <taxon>Eukaryota</taxon>
        <taxon>Metazoa</taxon>
        <taxon>Chordata</taxon>
        <taxon>Craniata</taxon>
        <taxon>Vertebrata</taxon>
        <taxon>Euteleostomi</taxon>
        <taxon>Actinopterygii</taxon>
        <taxon>Neopterygii</taxon>
        <taxon>Teleostei</taxon>
        <taxon>Ostariophysi</taxon>
        <taxon>Cypriniformes</taxon>
        <taxon>Cyprinidae</taxon>
        <taxon>Labeoninae</taxon>
        <taxon>Labeonini</taxon>
        <taxon>Labeo</taxon>
    </lineage>
</organism>
<evidence type="ECO:0000313" key="8">
    <source>
        <dbReference type="EMBL" id="RXN15570.1"/>
    </source>
</evidence>
<dbReference type="Gene3D" id="4.10.170.10">
    <property type="entry name" value="p53-like tetramerisation domain"/>
    <property type="match status" value="1"/>
</dbReference>
<comment type="subunit">
    <text evidence="1">Binds DNA as a homotetramer.</text>
</comment>
<evidence type="ECO:0000256" key="3">
    <source>
        <dbReference type="ARBA" id="ARBA00022553"/>
    </source>
</evidence>
<dbReference type="GO" id="GO:0051262">
    <property type="term" value="P:protein tetramerization"/>
    <property type="evidence" value="ECO:0007669"/>
    <property type="project" value="InterPro"/>
</dbReference>
<dbReference type="SUPFAM" id="SSF47719">
    <property type="entry name" value="p53 tetramerization domain"/>
    <property type="match status" value="1"/>
</dbReference>
<feature type="site" description="Interaction with DNA" evidence="6">
    <location>
        <position position="150"/>
    </location>
</feature>
<dbReference type="GO" id="GO:0000978">
    <property type="term" value="F:RNA polymerase II cis-regulatory region sequence-specific DNA binding"/>
    <property type="evidence" value="ECO:0007669"/>
    <property type="project" value="TreeGrafter"/>
</dbReference>
<comment type="caution">
    <text evidence="8">The sequence shown here is derived from an EMBL/GenBank/DDBJ whole genome shotgun (WGS) entry which is preliminary data.</text>
</comment>
<dbReference type="Proteomes" id="UP000290572">
    <property type="component" value="Unassembled WGS sequence"/>
</dbReference>
<dbReference type="SUPFAM" id="SSF49417">
    <property type="entry name" value="p53-like transcription factors"/>
    <property type="match status" value="1"/>
</dbReference>
<dbReference type="PANTHER" id="PTHR11447">
    <property type="entry name" value="CELLULAR TUMOR ANTIGEN P53"/>
    <property type="match status" value="1"/>
</dbReference>
<dbReference type="Pfam" id="PF07710">
    <property type="entry name" value="P53_tetramer"/>
    <property type="match status" value="1"/>
</dbReference>
<dbReference type="AlphaFoldDB" id="A0A498M4X9"/>
<sequence length="214" mass="23450">MARAAPKRHACLNISTVYTPIDAYLAVAVSSALYWPVKLAAGSGTMSDKELLELPMSQGKFEQIWGDLGFGELIKELPRTNSDAWLTAALPDGHFTDGFDLDLPENTAAVPDVAPVVDSLPPPATVVPSTTDYPGEYDFQLCFNQSSTAKSATSTIRGKERFEMLRTINASLELMHMMPVADQEKYRQKRNALKLDQASLQLKSGKKLLVKDSD</sequence>
<gene>
    <name evidence="8" type="ORF">ROHU_008718</name>
</gene>